<dbReference type="PANTHER" id="PTHR11461">
    <property type="entry name" value="SERINE PROTEASE INHIBITOR, SERPIN"/>
    <property type="match status" value="1"/>
</dbReference>
<evidence type="ECO:0000313" key="4">
    <source>
        <dbReference type="Proteomes" id="UP001328107"/>
    </source>
</evidence>
<evidence type="ECO:0000256" key="1">
    <source>
        <dbReference type="ARBA" id="ARBA00009500"/>
    </source>
</evidence>
<dbReference type="GO" id="GO:0005615">
    <property type="term" value="C:extracellular space"/>
    <property type="evidence" value="ECO:0007669"/>
    <property type="project" value="InterPro"/>
</dbReference>
<organism evidence="3 4">
    <name type="scientific">Pristionchus mayeri</name>
    <dbReference type="NCBI Taxonomy" id="1317129"/>
    <lineage>
        <taxon>Eukaryota</taxon>
        <taxon>Metazoa</taxon>
        <taxon>Ecdysozoa</taxon>
        <taxon>Nematoda</taxon>
        <taxon>Chromadorea</taxon>
        <taxon>Rhabditida</taxon>
        <taxon>Rhabditina</taxon>
        <taxon>Diplogasteromorpha</taxon>
        <taxon>Diplogasteroidea</taxon>
        <taxon>Neodiplogasteridae</taxon>
        <taxon>Pristionchus</taxon>
    </lineage>
</organism>
<dbReference type="InterPro" id="IPR000215">
    <property type="entry name" value="Serpin_fam"/>
</dbReference>
<feature type="domain" description="Serpin" evidence="2">
    <location>
        <begin position="2"/>
        <end position="129"/>
    </location>
</feature>
<name>A0AAN5IEY0_9BILA</name>
<dbReference type="Gene3D" id="2.30.39.10">
    <property type="entry name" value="Alpha-1-antitrypsin, domain 1"/>
    <property type="match status" value="1"/>
</dbReference>
<accession>A0AAN5IEY0</accession>
<evidence type="ECO:0000259" key="2">
    <source>
        <dbReference type="Pfam" id="PF00079"/>
    </source>
</evidence>
<dbReference type="GO" id="GO:0004867">
    <property type="term" value="F:serine-type endopeptidase inhibitor activity"/>
    <property type="evidence" value="ECO:0007669"/>
    <property type="project" value="InterPro"/>
</dbReference>
<gene>
    <name evidence="3" type="ORF">PMAYCL1PPCAC_31860</name>
</gene>
<reference evidence="4" key="1">
    <citation type="submission" date="2022-10" db="EMBL/GenBank/DDBJ databases">
        <title>Genome assembly of Pristionchus species.</title>
        <authorList>
            <person name="Yoshida K."/>
            <person name="Sommer R.J."/>
        </authorList>
    </citation>
    <scope>NUCLEOTIDE SEQUENCE [LARGE SCALE GENOMIC DNA]</scope>
    <source>
        <strain evidence="4">RS5460</strain>
    </source>
</reference>
<dbReference type="InterPro" id="IPR023796">
    <property type="entry name" value="Serpin_dom"/>
</dbReference>
<proteinExistence type="inferred from homology"/>
<evidence type="ECO:0000313" key="3">
    <source>
        <dbReference type="EMBL" id="GMR61665.1"/>
    </source>
</evidence>
<protein>
    <recommendedName>
        <fullName evidence="2">Serpin domain-containing protein</fullName>
    </recommendedName>
</protein>
<dbReference type="InterPro" id="IPR036186">
    <property type="entry name" value="Serpin_sf"/>
</dbReference>
<dbReference type="SUPFAM" id="SSF56574">
    <property type="entry name" value="Serpins"/>
    <property type="match status" value="1"/>
</dbReference>
<comment type="caution">
    <text evidence="3">The sequence shown here is derived from an EMBL/GenBank/DDBJ whole genome shotgun (WGS) entry which is preliminary data.</text>
</comment>
<dbReference type="Proteomes" id="UP001328107">
    <property type="component" value="Unassembled WGS sequence"/>
</dbReference>
<dbReference type="PANTHER" id="PTHR11461:SF211">
    <property type="entry name" value="GH10112P-RELATED"/>
    <property type="match status" value="1"/>
</dbReference>
<dbReference type="InterPro" id="IPR042185">
    <property type="entry name" value="Serpin_sf_2"/>
</dbReference>
<keyword evidence="4" id="KW-1185">Reference proteome</keyword>
<dbReference type="AlphaFoldDB" id="A0AAN5IEY0"/>
<comment type="similarity">
    <text evidence="1">Belongs to the serpin family.</text>
</comment>
<sequence>MAILINATHILAKWKHPFRPSKTIKGTFHAKPEKRMMFFMRQTDNFLVNEKNDIGIALIIPYQDETYNFFILMPNEPSNIETILNALTGESLVTVLNGAEELYCEIMVPKFKVESKLDGVDIYKKLEYLKCLVKKPSCPRFLLLLSTSLTLITVQ</sequence>
<dbReference type="EMBL" id="BTRK01000006">
    <property type="protein sequence ID" value="GMR61665.1"/>
    <property type="molecule type" value="Genomic_DNA"/>
</dbReference>
<dbReference type="Pfam" id="PF00079">
    <property type="entry name" value="Serpin"/>
    <property type="match status" value="1"/>
</dbReference>